<organism evidence="8">
    <name type="scientific">Nothoceros aenigmaticus</name>
    <dbReference type="NCBI Taxonomy" id="13813"/>
    <lineage>
        <taxon>Eukaryota</taxon>
        <taxon>Viridiplantae</taxon>
        <taxon>Streptophyta</taxon>
        <taxon>Embryophyta</taxon>
        <taxon>Anthocerotophyta</taxon>
        <taxon>Anthocerotopsida</taxon>
        <taxon>Dendrocerotidae</taxon>
        <taxon>Dendrocerotales</taxon>
        <taxon>Dendrocerotaceae</taxon>
        <taxon>Dendrocerotoideae</taxon>
        <taxon>Nothoceros</taxon>
    </lineage>
</organism>
<proteinExistence type="evidence at transcript level"/>
<feature type="domain" description="CASTOR/POLLUX/SYM8 ion channel conserved" evidence="7">
    <location>
        <begin position="120"/>
        <end position="217"/>
    </location>
</feature>
<dbReference type="PANTHER" id="PTHR31563">
    <property type="entry name" value="ION CHANNEL POLLUX-RELATED"/>
    <property type="match status" value="1"/>
</dbReference>
<evidence type="ECO:0000256" key="2">
    <source>
        <dbReference type="ARBA" id="ARBA00022448"/>
    </source>
</evidence>
<evidence type="ECO:0000256" key="6">
    <source>
        <dbReference type="ARBA" id="ARBA00023136"/>
    </source>
</evidence>
<evidence type="ECO:0000313" key="8">
    <source>
        <dbReference type="EMBL" id="ADV78050.1"/>
    </source>
</evidence>
<dbReference type="Gene3D" id="3.40.50.720">
    <property type="entry name" value="NAD(P)-binding Rossmann-like Domain"/>
    <property type="match status" value="1"/>
</dbReference>
<keyword evidence="5" id="KW-0406">Ion transport</keyword>
<comment type="subcellular location">
    <subcellularLocation>
        <location evidence="1">Endomembrane system</location>
        <topology evidence="1">Multi-pass membrane protein</topology>
    </subcellularLocation>
</comment>
<keyword evidence="3" id="KW-0812">Transmembrane</keyword>
<reference evidence="8" key="1">
    <citation type="journal article" date="2010" name="New Phytol.">
        <title>Presence of three mycorrhizal genes in the common ancestor of land plants suggests a key role of mycorrhizas in the colonization of land by plants.</title>
        <authorList>
            <person name="Wang B."/>
            <person name="Yeun L.H."/>
            <person name="Xue J.Y."/>
            <person name="Liu Y."/>
            <person name="Ane J.M."/>
            <person name="Qiu Y.L."/>
        </authorList>
    </citation>
    <scope>NUCLEOTIDE SEQUENCE</scope>
</reference>
<evidence type="ECO:0000256" key="5">
    <source>
        <dbReference type="ARBA" id="ARBA00023065"/>
    </source>
</evidence>
<feature type="non-terminal residue" evidence="8">
    <location>
        <position position="1"/>
    </location>
</feature>
<feature type="non-terminal residue" evidence="8">
    <location>
        <position position="415"/>
    </location>
</feature>
<evidence type="ECO:0000256" key="4">
    <source>
        <dbReference type="ARBA" id="ARBA00022989"/>
    </source>
</evidence>
<evidence type="ECO:0000256" key="3">
    <source>
        <dbReference type="ARBA" id="ARBA00022692"/>
    </source>
</evidence>
<dbReference type="PANTHER" id="PTHR31563:SF10">
    <property type="entry name" value="ION CHANNEL POLLUX-RELATED"/>
    <property type="match status" value="1"/>
</dbReference>
<dbReference type="SUPFAM" id="SSF116726">
    <property type="entry name" value="TrkA C-terminal domain-like"/>
    <property type="match status" value="1"/>
</dbReference>
<keyword evidence="2" id="KW-0813">Transport</keyword>
<accession>E8ZA40</accession>
<gene>
    <name evidence="8" type="primary">DMI1</name>
</gene>
<dbReference type="GO" id="GO:0006813">
    <property type="term" value="P:potassium ion transport"/>
    <property type="evidence" value="ECO:0007669"/>
    <property type="project" value="InterPro"/>
</dbReference>
<dbReference type="InterPro" id="IPR036721">
    <property type="entry name" value="RCK_C_sf"/>
</dbReference>
<dbReference type="AlphaFoldDB" id="E8ZA40"/>
<dbReference type="Pfam" id="PF06241">
    <property type="entry name" value="Castor_Poll_mid"/>
    <property type="match status" value="1"/>
</dbReference>
<sequence>KSLGGGIVVVLSERDKGDMEADIAELEFDFMGTFVICRSGSPLVLTDLRKVSVSTARSIIVLAEVENADQSDARALRVVLNLSAVKEGLKGHIVVELSDVDNEQLVKLVGGETVGTMVAHDVIGRLMIQCARQPGLALIWESILGFENAEFYFRRWSQLDGMRFEDVLISFPDAVPLGVKVAARHGKIVLNPDDDYVLSEGDELIVLAEDDDTYAPGKLPEVRRGNLPSNVCTKKLPERILFCGWRRDIDDLILVLDAFLAKGSQLWLFSEVPIAERHRKLQDGGLHYDQLLNTTLVHREGNAVIRRHLEGLPLETFDPILILADEALEDAPVNADSRSVATLLLIRDIQSKRMTERARQVRVEYEPATPGTWILEMKQASNRTIVLSEILDSRTKNLVSMSAISDYVMSNELVS</sequence>
<name>E8ZA40_9EMBR</name>
<keyword evidence="6" id="KW-0472">Membrane</keyword>
<dbReference type="InterPro" id="IPR044849">
    <property type="entry name" value="CASTOR/POLLUX/SYM8-like"/>
</dbReference>
<keyword evidence="4" id="KW-1133">Transmembrane helix</keyword>
<dbReference type="InterPro" id="IPR010420">
    <property type="entry name" value="CASTOR/POLLUX/SYM8_dom"/>
</dbReference>
<dbReference type="EMBL" id="FJ913214">
    <property type="protein sequence ID" value="ADV78050.1"/>
    <property type="molecule type" value="mRNA"/>
</dbReference>
<evidence type="ECO:0000259" key="7">
    <source>
        <dbReference type="Pfam" id="PF06241"/>
    </source>
</evidence>
<dbReference type="GO" id="GO:0012505">
    <property type="term" value="C:endomembrane system"/>
    <property type="evidence" value="ECO:0007669"/>
    <property type="project" value="UniProtKB-SubCell"/>
</dbReference>
<protein>
    <submittedName>
        <fullName evidence="8">DMI1</fullName>
    </submittedName>
</protein>
<evidence type="ECO:0000256" key="1">
    <source>
        <dbReference type="ARBA" id="ARBA00004127"/>
    </source>
</evidence>